<reference evidence="2" key="1">
    <citation type="journal article" date="2021" name="Nat. Commun.">
        <title>Genetic determinants of endophytism in the Arabidopsis root mycobiome.</title>
        <authorList>
            <person name="Mesny F."/>
            <person name="Miyauchi S."/>
            <person name="Thiergart T."/>
            <person name="Pickel B."/>
            <person name="Atanasova L."/>
            <person name="Karlsson M."/>
            <person name="Huettel B."/>
            <person name="Barry K.W."/>
            <person name="Haridas S."/>
            <person name="Chen C."/>
            <person name="Bauer D."/>
            <person name="Andreopoulos W."/>
            <person name="Pangilinan J."/>
            <person name="LaButti K."/>
            <person name="Riley R."/>
            <person name="Lipzen A."/>
            <person name="Clum A."/>
            <person name="Drula E."/>
            <person name="Henrissat B."/>
            <person name="Kohler A."/>
            <person name="Grigoriev I.V."/>
            <person name="Martin F.M."/>
            <person name="Hacquard S."/>
        </authorList>
    </citation>
    <scope>NUCLEOTIDE SEQUENCE</scope>
    <source>
        <strain evidence="2">FSSC 5 MPI-SDFR-AT-0091</strain>
    </source>
</reference>
<feature type="compositionally biased region" description="Basic residues" evidence="1">
    <location>
        <begin position="74"/>
        <end position="92"/>
    </location>
</feature>
<protein>
    <submittedName>
        <fullName evidence="2">Uncharacterized protein</fullName>
    </submittedName>
</protein>
<evidence type="ECO:0000256" key="1">
    <source>
        <dbReference type="SAM" id="MobiDB-lite"/>
    </source>
</evidence>
<name>A0A9P9GES9_FUSSL</name>
<evidence type="ECO:0000313" key="2">
    <source>
        <dbReference type="EMBL" id="KAH7237215.1"/>
    </source>
</evidence>
<feature type="compositionally biased region" description="Low complexity" evidence="1">
    <location>
        <begin position="33"/>
        <end position="43"/>
    </location>
</feature>
<dbReference type="EMBL" id="JAGTJS010000023">
    <property type="protein sequence ID" value="KAH7237215.1"/>
    <property type="molecule type" value="Genomic_DNA"/>
</dbReference>
<organism evidence="2 3">
    <name type="scientific">Fusarium solani</name>
    <name type="common">Filamentous fungus</name>
    <dbReference type="NCBI Taxonomy" id="169388"/>
    <lineage>
        <taxon>Eukaryota</taxon>
        <taxon>Fungi</taxon>
        <taxon>Dikarya</taxon>
        <taxon>Ascomycota</taxon>
        <taxon>Pezizomycotina</taxon>
        <taxon>Sordariomycetes</taxon>
        <taxon>Hypocreomycetidae</taxon>
        <taxon>Hypocreales</taxon>
        <taxon>Nectriaceae</taxon>
        <taxon>Fusarium</taxon>
        <taxon>Fusarium solani species complex</taxon>
    </lineage>
</organism>
<evidence type="ECO:0000313" key="3">
    <source>
        <dbReference type="Proteomes" id="UP000736672"/>
    </source>
</evidence>
<dbReference type="Proteomes" id="UP000736672">
    <property type="component" value="Unassembled WGS sequence"/>
</dbReference>
<gene>
    <name evidence="2" type="ORF">B0J15DRAFT_554094</name>
</gene>
<keyword evidence="3" id="KW-1185">Reference proteome</keyword>
<comment type="caution">
    <text evidence="2">The sequence shown here is derived from an EMBL/GenBank/DDBJ whole genome shotgun (WGS) entry which is preliminary data.</text>
</comment>
<sequence length="351" mass="40158">MDPPSATSLYASGQARNEDIEASCSITQSGVASSLPLSPVLSPDHQGVKPHSSSDETTEQETELSPSQTIGASKKAKREKQREKRRLKRASKRAATEVGQDNTEVSKKMRHRPSPAQRSASALMRLDHLSRLFPKPSLLSALSLDHATAEAMLKAAEKTWGGKRRKRTFRSTQELDRFVSLKDSELCYLKTTLHRVCVLRQLPSKTHDLRARETFISSLGPLFRAWEAYEDTEIEKHELFEEAVRFYTDIITPCLEAQVAQLRQRLGSACIVKERLDKAEAQLANREEIEYRLLALVEDRTYILPTCPAWDYLGKEMEEIRRTLDKSESLEDLRKEREHIMVEYMRSLEWE</sequence>
<dbReference type="AlphaFoldDB" id="A0A9P9GES9"/>
<accession>A0A9P9GES9</accession>
<proteinExistence type="predicted"/>
<feature type="region of interest" description="Disordered" evidence="1">
    <location>
        <begin position="21"/>
        <end position="120"/>
    </location>
</feature>
<dbReference type="OrthoDB" id="5103747at2759"/>